<dbReference type="GO" id="GO:0006383">
    <property type="term" value="P:transcription by RNA polymerase III"/>
    <property type="evidence" value="ECO:0007669"/>
    <property type="project" value="InterPro"/>
</dbReference>
<dbReference type="PANTHER" id="PTHR23082">
    <property type="entry name" value="TRANSCRIPTION INITIATION FACTOR IIIC TFIIIC , POLYPEPTIDE 3-RELATED"/>
    <property type="match status" value="1"/>
</dbReference>
<feature type="compositionally biased region" description="Basic and acidic residues" evidence="1">
    <location>
        <begin position="661"/>
        <end position="673"/>
    </location>
</feature>
<feature type="compositionally biased region" description="Basic residues" evidence="1">
    <location>
        <begin position="8"/>
        <end position="17"/>
    </location>
</feature>
<reference evidence="2" key="1">
    <citation type="submission" date="2023-08" db="EMBL/GenBank/DDBJ databases">
        <authorList>
            <person name="Chen Y."/>
            <person name="Shah S."/>
            <person name="Dougan E. K."/>
            <person name="Thang M."/>
            <person name="Chan C."/>
        </authorList>
    </citation>
    <scope>NUCLEOTIDE SEQUENCE</scope>
</reference>
<feature type="region of interest" description="Disordered" evidence="1">
    <location>
        <begin position="1"/>
        <end position="100"/>
    </location>
</feature>
<dbReference type="GO" id="GO:0000127">
    <property type="term" value="C:transcription factor TFIIIC complex"/>
    <property type="evidence" value="ECO:0007669"/>
    <property type="project" value="TreeGrafter"/>
</dbReference>
<dbReference type="PANTHER" id="PTHR23082:SF0">
    <property type="entry name" value="GENERAL TRANSCRIPTION FACTOR 3C POLYPEPTIDE 3"/>
    <property type="match status" value="1"/>
</dbReference>
<proteinExistence type="predicted"/>
<dbReference type="EMBL" id="CAUJNA010003216">
    <property type="protein sequence ID" value="CAJ1395977.1"/>
    <property type="molecule type" value="Genomic_DNA"/>
</dbReference>
<dbReference type="SMART" id="SM00028">
    <property type="entry name" value="TPR"/>
    <property type="match status" value="3"/>
</dbReference>
<feature type="compositionally biased region" description="Basic and acidic residues" evidence="1">
    <location>
        <begin position="60"/>
        <end position="73"/>
    </location>
</feature>
<dbReference type="AlphaFoldDB" id="A0AA36N6E7"/>
<feature type="region of interest" description="Disordered" evidence="1">
    <location>
        <begin position="656"/>
        <end position="685"/>
    </location>
</feature>
<dbReference type="InterPro" id="IPR019734">
    <property type="entry name" value="TPR_rpt"/>
</dbReference>
<keyword evidence="3" id="KW-1185">Reference proteome</keyword>
<feature type="compositionally biased region" description="Basic residues" evidence="1">
    <location>
        <begin position="129"/>
        <end position="143"/>
    </location>
</feature>
<gene>
    <name evidence="2" type="ORF">EVOR1521_LOCUS20279</name>
</gene>
<evidence type="ECO:0000313" key="3">
    <source>
        <dbReference type="Proteomes" id="UP001178507"/>
    </source>
</evidence>
<dbReference type="SUPFAM" id="SSF48452">
    <property type="entry name" value="TPR-like"/>
    <property type="match status" value="2"/>
</dbReference>
<dbReference type="InterPro" id="IPR011990">
    <property type="entry name" value="TPR-like_helical_dom_sf"/>
</dbReference>
<evidence type="ECO:0000313" key="2">
    <source>
        <dbReference type="EMBL" id="CAJ1395977.1"/>
    </source>
</evidence>
<sequence>MTREAKPKARAKGKARAKSAGGRAGAPQRARSFRRPAAKATPRKRYRQKTSDPALARAEGVQRPRQPGDEPTRPRKSRKLAEEAEDKDENSSELMEDSDFNSSDLDAVLWAVGGQELEESGKMAERMNNRRINKKRKQRKKVRESKTAVQSARENCKATPQAREQLAQGQAQYACGDFLQAIESMRAAIREQPGLADPYHVLHLVYTELSEDKKALDALLLSAYFTSPSSEARPVWRKVADLSMRLELADQACYAFKRSIGPRGSRTEDDWKSLWELSQLLFKKDNVDRGIELLYELYEDTEEPKLACVVAKRLVQRHRWKESVALLESCVERGRQAKPPRVDLNTLNILAEVLMELRDFEKCAQLLKDLLHLTPAPGSEGDGKSTALALIPATDTKALMKRLHNSPVDLVAKLGAALCQIPAKDEEDPVGKCAIEVVLSHPAETHQDLYLLLVDALLADAGTTADTVSQRWRQRAKVRPWAAEQAHHILQLLAECQLEDLRERQAMCLWRMGKVEEAALALEALLEDPGDRTDVDLRNLRVRAAEAWIEQGNSDRADQVLSSLSYEDLQRSNVLPPALSAAERRNLYKEITQTIEKTLSAAVAANDRAHPHIYVGSAEELASFISKFRHLVYDCELDYKRLSAYSASQREQKESAALAIEDAKSPDKAKEEAEKDEEKDEDLEKTKRAAKTMLKPVKGARAKAEESMQASTSYRWKRKHLGLDSVEDMFGFESYLSMVKMGVDIIRSYAVSQKNSKSREGVIQAARAVELCEMIISNRKLVSVRNPVKRRLVRDLAMTSLTAGFEARLWKVVFKHLRVVCDRNDNDHLVALFTRILFTHADVDGLCGPASQDRADVAPWEHEKTGFSASGHRNTYAAAFTDVRSWAIRRLLKRPRAYALTLLCGHFCTIASQYPFSVAEYSRAHRLSPFDPLPALCTATAYISFAMSRAAVWRHDLVLKGLNFLQRYQRLRLRSAGILPTEEDKEDEEWVDSWGGLSSERQPWEERIPDDPLDRLAMRAEAAYNYGRAFHQLSIVNLAVEAYEAALSCFDGLSEAESCRTDLVVIRRSAAWNLAYLFKAQGIPALAADVLCKHVVW</sequence>
<feature type="region of interest" description="Disordered" evidence="1">
    <location>
        <begin position="120"/>
        <end position="155"/>
    </location>
</feature>
<feature type="compositionally biased region" description="Low complexity" evidence="1">
    <location>
        <begin position="18"/>
        <end position="30"/>
    </location>
</feature>
<dbReference type="Proteomes" id="UP001178507">
    <property type="component" value="Unassembled WGS sequence"/>
</dbReference>
<comment type="caution">
    <text evidence="2">The sequence shown here is derived from an EMBL/GenBank/DDBJ whole genome shotgun (WGS) entry which is preliminary data.</text>
</comment>
<protein>
    <submittedName>
        <fullName evidence="2">Uncharacterized protein</fullName>
    </submittedName>
</protein>
<evidence type="ECO:0000256" key="1">
    <source>
        <dbReference type="SAM" id="MobiDB-lite"/>
    </source>
</evidence>
<dbReference type="Gene3D" id="1.25.40.10">
    <property type="entry name" value="Tetratricopeptide repeat domain"/>
    <property type="match status" value="1"/>
</dbReference>
<dbReference type="InterPro" id="IPR039340">
    <property type="entry name" value="Tfc4/TFIIIC-102/Sfc4"/>
</dbReference>
<name>A0AA36N6E7_9DINO</name>
<accession>A0AA36N6E7</accession>
<feature type="compositionally biased region" description="Basic residues" evidence="1">
    <location>
        <begin position="31"/>
        <end position="48"/>
    </location>
</feature>
<organism evidence="2 3">
    <name type="scientific">Effrenium voratum</name>
    <dbReference type="NCBI Taxonomy" id="2562239"/>
    <lineage>
        <taxon>Eukaryota</taxon>
        <taxon>Sar</taxon>
        <taxon>Alveolata</taxon>
        <taxon>Dinophyceae</taxon>
        <taxon>Suessiales</taxon>
        <taxon>Symbiodiniaceae</taxon>
        <taxon>Effrenium</taxon>
    </lineage>
</organism>